<reference evidence="3" key="1">
    <citation type="submission" date="2020-01" db="EMBL/GenBank/DDBJ databases">
        <title>Caldichromatium gen. nov., sp. nov., a thermophilic purple sulfur bacterium member of the family Chromatiaceae isolated from Nakabusa hot spring, Japan.</title>
        <authorList>
            <person name="Saini M.K."/>
            <person name="Hanada S."/>
            <person name="Tank M."/>
        </authorList>
    </citation>
    <scope>NUCLEOTIDE SEQUENCE [LARGE SCALE GENOMIC DNA]</scope>
    <source>
        <strain evidence="3">No.7</strain>
    </source>
</reference>
<dbReference type="KEGG" id="cjap:GWK36_00220"/>
<keyword evidence="1" id="KW-1133">Transmembrane helix</keyword>
<feature type="transmembrane region" description="Helical" evidence="1">
    <location>
        <begin position="20"/>
        <end position="40"/>
    </location>
</feature>
<protein>
    <submittedName>
        <fullName evidence="2">Type 4a pilus biogenesis protein PilO</fullName>
    </submittedName>
</protein>
<dbReference type="Gene3D" id="1.10.287.540">
    <property type="entry name" value="Helix hairpin bin"/>
    <property type="match status" value="1"/>
</dbReference>
<accession>A0A6G7V9D8</accession>
<dbReference type="AlphaFoldDB" id="A0A6G7V9D8"/>
<dbReference type="EMBL" id="CP048029">
    <property type="protein sequence ID" value="QIK36683.1"/>
    <property type="molecule type" value="Genomic_DNA"/>
</dbReference>
<dbReference type="InterPro" id="IPR014717">
    <property type="entry name" value="Transl_elong_EF1B/ribsomal_bS6"/>
</dbReference>
<dbReference type="GO" id="GO:0043107">
    <property type="term" value="P:type IV pilus-dependent motility"/>
    <property type="evidence" value="ECO:0007669"/>
    <property type="project" value="InterPro"/>
</dbReference>
<dbReference type="PANTHER" id="PTHR39555">
    <property type="entry name" value="FIMBRIAL ASSEMBLY PROTEIN PILO-LIKE PROTEIN-RELATED"/>
    <property type="match status" value="1"/>
</dbReference>
<evidence type="ECO:0000313" key="3">
    <source>
        <dbReference type="Proteomes" id="UP000502699"/>
    </source>
</evidence>
<evidence type="ECO:0000313" key="2">
    <source>
        <dbReference type="EMBL" id="QIK36683.1"/>
    </source>
</evidence>
<dbReference type="Pfam" id="PF04350">
    <property type="entry name" value="PilO"/>
    <property type="match status" value="1"/>
</dbReference>
<sequence>MDLNELNQLDLNNFGEWPVQVKVIAILIVCIALGAAAYYYDTKPLLEELASQQQNEQELRKTFEVKQQKAANLQAYRDQLAKMQELFGAMLKQLPNKAEVAALLIDVSQTGLANGLEFERFEPQNELTQEFYVELPIIIRVRGQYHDFGRFVSGLAALPRIVTIHNIQILGGNEKGNPERLAMQATLKTYRYQEEGGK</sequence>
<keyword evidence="1" id="KW-0812">Transmembrane</keyword>
<dbReference type="RefSeq" id="WP_166269055.1">
    <property type="nucleotide sequence ID" value="NZ_CP048029.1"/>
</dbReference>
<dbReference type="GO" id="GO:0043683">
    <property type="term" value="P:type IV pilus assembly"/>
    <property type="evidence" value="ECO:0007669"/>
    <property type="project" value="InterPro"/>
</dbReference>
<organism evidence="2 3">
    <name type="scientific">Caldichromatium japonicum</name>
    <dbReference type="NCBI Taxonomy" id="2699430"/>
    <lineage>
        <taxon>Bacteria</taxon>
        <taxon>Pseudomonadati</taxon>
        <taxon>Pseudomonadota</taxon>
        <taxon>Gammaproteobacteria</taxon>
        <taxon>Chromatiales</taxon>
        <taxon>Chromatiaceae</taxon>
        <taxon>Caldichromatium</taxon>
    </lineage>
</organism>
<proteinExistence type="predicted"/>
<gene>
    <name evidence="2" type="ORF">GWK36_00220</name>
</gene>
<dbReference type="PIRSF" id="PIRSF016482">
    <property type="entry name" value="PilO"/>
    <property type="match status" value="1"/>
</dbReference>
<name>A0A6G7V9D8_9GAMM</name>
<evidence type="ECO:0000256" key="1">
    <source>
        <dbReference type="SAM" id="Phobius"/>
    </source>
</evidence>
<keyword evidence="1" id="KW-0472">Membrane</keyword>
<keyword evidence="3" id="KW-1185">Reference proteome</keyword>
<dbReference type="Proteomes" id="UP000502699">
    <property type="component" value="Chromosome"/>
</dbReference>
<dbReference type="InterPro" id="IPR007445">
    <property type="entry name" value="PilO"/>
</dbReference>
<dbReference type="PANTHER" id="PTHR39555:SF1">
    <property type="entry name" value="TYPE IV PILUS INNER MEMBRANE COMPONENT PILO"/>
    <property type="match status" value="1"/>
</dbReference>
<dbReference type="Gene3D" id="3.30.70.60">
    <property type="match status" value="1"/>
</dbReference>